<evidence type="ECO:0000256" key="6">
    <source>
        <dbReference type="ARBA" id="ARBA00022475"/>
    </source>
</evidence>
<evidence type="ECO:0000313" key="14">
    <source>
        <dbReference type="Proteomes" id="UP000240410"/>
    </source>
</evidence>
<keyword evidence="5 12" id="KW-0813">Transport</keyword>
<evidence type="ECO:0000256" key="10">
    <source>
        <dbReference type="ARBA" id="ARBA00022989"/>
    </source>
</evidence>
<dbReference type="EMBL" id="PYOJ01000008">
    <property type="protein sequence ID" value="PSV90520.1"/>
    <property type="molecule type" value="Genomic_DNA"/>
</dbReference>
<evidence type="ECO:0000256" key="9">
    <source>
        <dbReference type="ARBA" id="ARBA00022748"/>
    </source>
</evidence>
<dbReference type="InterPro" id="IPR007078">
    <property type="entry name" value="Haem_export_protD_CcmD"/>
</dbReference>
<keyword evidence="9 12" id="KW-0201">Cytochrome c-type biogenesis</keyword>
<keyword evidence="11 12" id="KW-0472">Membrane</keyword>
<organism evidence="13 14">
    <name type="scientific">Photobacterium leiognathi</name>
    <dbReference type="NCBI Taxonomy" id="553611"/>
    <lineage>
        <taxon>Bacteria</taxon>
        <taxon>Pseudomonadati</taxon>
        <taxon>Pseudomonadota</taxon>
        <taxon>Gammaproteobacteria</taxon>
        <taxon>Vibrionales</taxon>
        <taxon>Vibrionaceae</taxon>
        <taxon>Photobacterium</taxon>
    </lineage>
</organism>
<dbReference type="GO" id="GO:1903607">
    <property type="term" value="P:cytochrome c biosynthetic process"/>
    <property type="evidence" value="ECO:0007669"/>
    <property type="project" value="TreeGrafter"/>
</dbReference>
<dbReference type="PANTHER" id="PTHR37531:SF1">
    <property type="entry name" value="HEME EXPORTER PROTEIN D"/>
    <property type="match status" value="1"/>
</dbReference>
<dbReference type="GeneID" id="99739845"/>
<protein>
    <recommendedName>
        <fullName evidence="4 12">Heme exporter protein D</fullName>
    </recommendedName>
</protein>
<dbReference type="Proteomes" id="UP000240410">
    <property type="component" value="Unassembled WGS sequence"/>
</dbReference>
<keyword evidence="8 12" id="KW-0812">Transmembrane</keyword>
<gene>
    <name evidence="13" type="primary">ccmD</name>
    <name evidence="13" type="ORF">CTM89_09345</name>
</gene>
<keyword evidence="6 12" id="KW-1003">Cell membrane</keyword>
<dbReference type="AlphaFoldDB" id="A0A0D8MZJ1"/>
<keyword evidence="7 12" id="KW-0997">Cell inner membrane</keyword>
<dbReference type="InterPro" id="IPR052075">
    <property type="entry name" value="Heme_exporter_D"/>
</dbReference>
<evidence type="ECO:0000256" key="1">
    <source>
        <dbReference type="ARBA" id="ARBA00002442"/>
    </source>
</evidence>
<dbReference type="Pfam" id="PF04995">
    <property type="entry name" value="CcmD"/>
    <property type="match status" value="1"/>
</dbReference>
<dbReference type="RefSeq" id="WP_008986476.1">
    <property type="nucleotide sequence ID" value="NZ_JADQAT010000049.1"/>
</dbReference>
<keyword evidence="10 12" id="KW-1133">Transmembrane helix</keyword>
<evidence type="ECO:0000256" key="11">
    <source>
        <dbReference type="ARBA" id="ARBA00023136"/>
    </source>
</evidence>
<dbReference type="PANTHER" id="PTHR37531">
    <property type="entry name" value="HEME EXPORTER PROTEIN D"/>
    <property type="match status" value="1"/>
</dbReference>
<sequence length="68" mass="7889">MHFDSMSDFFAMGGYAAYVWSSFGISFIAMLWILFSSMATQRRLLGDIKNKMAREERIKEAKKLENTL</sequence>
<evidence type="ECO:0000256" key="3">
    <source>
        <dbReference type="ARBA" id="ARBA00008741"/>
    </source>
</evidence>
<evidence type="ECO:0000256" key="12">
    <source>
        <dbReference type="RuleBase" id="RU363101"/>
    </source>
</evidence>
<evidence type="ECO:0000256" key="7">
    <source>
        <dbReference type="ARBA" id="ARBA00022519"/>
    </source>
</evidence>
<dbReference type="GO" id="GO:0015886">
    <property type="term" value="P:heme transport"/>
    <property type="evidence" value="ECO:0007669"/>
    <property type="project" value="InterPro"/>
</dbReference>
<evidence type="ECO:0000256" key="2">
    <source>
        <dbReference type="ARBA" id="ARBA00004377"/>
    </source>
</evidence>
<comment type="similarity">
    <text evidence="3 12">Belongs to the CcmD/CycX/HelD family.</text>
</comment>
<dbReference type="NCBIfam" id="TIGR03141">
    <property type="entry name" value="cytochro_ccmD"/>
    <property type="match status" value="1"/>
</dbReference>
<comment type="function">
    <text evidence="1 12">Required for the export of heme to the periplasm for the biogenesis of c-type cytochromes.</text>
</comment>
<evidence type="ECO:0000256" key="8">
    <source>
        <dbReference type="ARBA" id="ARBA00022692"/>
    </source>
</evidence>
<evidence type="ECO:0000256" key="4">
    <source>
        <dbReference type="ARBA" id="ARBA00016461"/>
    </source>
</evidence>
<dbReference type="GO" id="GO:0017004">
    <property type="term" value="P:cytochrome complex assembly"/>
    <property type="evidence" value="ECO:0007669"/>
    <property type="project" value="UniProtKB-KW"/>
</dbReference>
<dbReference type="STRING" id="553611.GCA_001557755_04039"/>
<evidence type="ECO:0000313" key="13">
    <source>
        <dbReference type="EMBL" id="PSV90520.1"/>
    </source>
</evidence>
<comment type="caution">
    <text evidence="13">The sequence shown here is derived from an EMBL/GenBank/DDBJ whole genome shotgun (WGS) entry which is preliminary data.</text>
</comment>
<dbReference type="GO" id="GO:0005886">
    <property type="term" value="C:plasma membrane"/>
    <property type="evidence" value="ECO:0007669"/>
    <property type="project" value="UniProtKB-SubCell"/>
</dbReference>
<reference evidence="13 14" key="1">
    <citation type="submission" date="2018-03" db="EMBL/GenBank/DDBJ databases">
        <title>Whole genome sequencing of Histamine producing bacteria.</title>
        <authorList>
            <person name="Butler K."/>
        </authorList>
    </citation>
    <scope>NUCLEOTIDE SEQUENCE [LARGE SCALE GENOMIC DNA]</scope>
    <source>
        <strain evidence="13 14">ATCC 33979</strain>
    </source>
</reference>
<accession>A0A0D8MZJ1</accession>
<comment type="subcellular location">
    <subcellularLocation>
        <location evidence="2 12">Cell inner membrane</location>
        <topology evidence="2 12">Single-pass membrane protein</topology>
    </subcellularLocation>
</comment>
<feature type="transmembrane region" description="Helical" evidence="12">
    <location>
        <begin position="15"/>
        <end position="35"/>
    </location>
</feature>
<name>A0A0D8MZJ1_PHOLE</name>
<evidence type="ECO:0000256" key="5">
    <source>
        <dbReference type="ARBA" id="ARBA00022448"/>
    </source>
</evidence>
<proteinExistence type="inferred from homology"/>
<dbReference type="OrthoDB" id="9815607at2"/>